<keyword evidence="1" id="KW-0472">Membrane</keyword>
<keyword evidence="1" id="KW-1133">Transmembrane helix</keyword>
<dbReference type="AlphaFoldDB" id="A0A1I7XF21"/>
<evidence type="ECO:0000313" key="2">
    <source>
        <dbReference type="Proteomes" id="UP000095283"/>
    </source>
</evidence>
<organism evidence="2 3">
    <name type="scientific">Heterorhabditis bacteriophora</name>
    <name type="common">Entomopathogenic nematode worm</name>
    <dbReference type="NCBI Taxonomy" id="37862"/>
    <lineage>
        <taxon>Eukaryota</taxon>
        <taxon>Metazoa</taxon>
        <taxon>Ecdysozoa</taxon>
        <taxon>Nematoda</taxon>
        <taxon>Chromadorea</taxon>
        <taxon>Rhabditida</taxon>
        <taxon>Rhabditina</taxon>
        <taxon>Rhabditomorpha</taxon>
        <taxon>Strongyloidea</taxon>
        <taxon>Heterorhabditidae</taxon>
        <taxon>Heterorhabditis</taxon>
    </lineage>
</organism>
<reference evidence="3" key="1">
    <citation type="submission" date="2016-11" db="UniProtKB">
        <authorList>
            <consortium name="WormBaseParasite"/>
        </authorList>
    </citation>
    <scope>IDENTIFICATION</scope>
</reference>
<sequence length="51" mass="6223">MEAGNLFNLLLGTNWILFIWDIYLHYRQYTVHLQHEKRPKHVEDLISEEVV</sequence>
<keyword evidence="1" id="KW-0812">Transmembrane</keyword>
<evidence type="ECO:0000313" key="3">
    <source>
        <dbReference type="WBParaSite" id="Hba_16119"/>
    </source>
</evidence>
<proteinExistence type="predicted"/>
<name>A0A1I7XF21_HETBA</name>
<dbReference type="WBParaSite" id="Hba_16119">
    <property type="protein sequence ID" value="Hba_16119"/>
    <property type="gene ID" value="Hba_16119"/>
</dbReference>
<accession>A0A1I7XF21</accession>
<evidence type="ECO:0000256" key="1">
    <source>
        <dbReference type="SAM" id="Phobius"/>
    </source>
</evidence>
<feature type="transmembrane region" description="Helical" evidence="1">
    <location>
        <begin position="6"/>
        <end position="24"/>
    </location>
</feature>
<dbReference type="Proteomes" id="UP000095283">
    <property type="component" value="Unplaced"/>
</dbReference>
<keyword evidence="2" id="KW-1185">Reference proteome</keyword>
<protein>
    <submittedName>
        <fullName evidence="3">Uncharacterized protein</fullName>
    </submittedName>
</protein>